<accession>A0ABP3HTG2</accession>
<sequence>MNAPELIRIGTRAAPMAAFQAEQVAELIHKHSPDTRTEIVTHTTEADLWQGDLAKLGGKGLFTKEIDQMLQRGSIDIAVHCMKDVAGDKPIPEGLIFAAYLPREDVQDVVLFPEGSEHSTLDDLPAGATVATSAVRRKAQILRDRPHLQVERVRGLVGNRVDKLDQGEKGWSAMVLSLAGLRRLGLEHRAEQALSVDEMIPAVGAGVIGIECRRDDAPVAGLLEQLNHAKTMKELTAERVMLHGLRGHCNSPIAGHCVTGPDGQLVLRGMVFTREGAQFVHAQHWGEASNDPGTLGARVCADLLRQGARELIEGIPH</sequence>
<evidence type="ECO:0000313" key="12">
    <source>
        <dbReference type="Proteomes" id="UP001500063"/>
    </source>
</evidence>
<dbReference type="EC" id="2.5.1.61" evidence="4 8"/>
<dbReference type="Gene3D" id="3.40.190.10">
    <property type="entry name" value="Periplasmic binding protein-like II"/>
    <property type="match status" value="2"/>
</dbReference>
<organism evidence="11 12">
    <name type="scientific">Streptomyces blastmyceticus</name>
    <dbReference type="NCBI Taxonomy" id="68180"/>
    <lineage>
        <taxon>Bacteria</taxon>
        <taxon>Bacillati</taxon>
        <taxon>Actinomycetota</taxon>
        <taxon>Actinomycetes</taxon>
        <taxon>Kitasatosporales</taxon>
        <taxon>Streptomycetaceae</taxon>
        <taxon>Streptomyces</taxon>
    </lineage>
</organism>
<dbReference type="NCBIfam" id="TIGR00212">
    <property type="entry name" value="hemC"/>
    <property type="match status" value="1"/>
</dbReference>
<dbReference type="Gene3D" id="3.30.160.40">
    <property type="entry name" value="Porphobilinogen deaminase, C-terminal domain"/>
    <property type="match status" value="1"/>
</dbReference>
<dbReference type="InterPro" id="IPR022417">
    <property type="entry name" value="Porphobilin_deaminase_N"/>
</dbReference>
<comment type="caution">
    <text evidence="11">The sequence shown here is derived from an EMBL/GenBank/DDBJ whole genome shotgun (WGS) entry which is preliminary data.</text>
</comment>
<dbReference type="PANTHER" id="PTHR11557">
    <property type="entry name" value="PORPHOBILINOGEN DEAMINASE"/>
    <property type="match status" value="1"/>
</dbReference>
<dbReference type="InterPro" id="IPR022418">
    <property type="entry name" value="Porphobilinogen_deaminase_C"/>
</dbReference>
<dbReference type="PROSITE" id="PS00533">
    <property type="entry name" value="PORPHOBILINOGEN_DEAM"/>
    <property type="match status" value="1"/>
</dbReference>
<evidence type="ECO:0000256" key="3">
    <source>
        <dbReference type="ARBA" id="ARBA00005638"/>
    </source>
</evidence>
<dbReference type="RefSeq" id="WP_344124123.1">
    <property type="nucleotide sequence ID" value="NZ_BAAABW010000040.1"/>
</dbReference>
<feature type="domain" description="Porphobilinogen deaminase N-terminal" evidence="9">
    <location>
        <begin position="7"/>
        <end position="218"/>
    </location>
</feature>
<evidence type="ECO:0000256" key="8">
    <source>
        <dbReference type="NCBIfam" id="TIGR00212"/>
    </source>
</evidence>
<comment type="catalytic activity">
    <reaction evidence="7">
        <text>4 porphobilinogen + H2O = hydroxymethylbilane + 4 NH4(+)</text>
        <dbReference type="Rhea" id="RHEA:13185"/>
        <dbReference type="ChEBI" id="CHEBI:15377"/>
        <dbReference type="ChEBI" id="CHEBI:28938"/>
        <dbReference type="ChEBI" id="CHEBI:57845"/>
        <dbReference type="ChEBI" id="CHEBI:58126"/>
        <dbReference type="EC" id="2.5.1.61"/>
    </reaction>
</comment>
<keyword evidence="12" id="KW-1185">Reference proteome</keyword>
<evidence type="ECO:0000256" key="7">
    <source>
        <dbReference type="ARBA" id="ARBA00048169"/>
    </source>
</evidence>
<dbReference type="PIRSF" id="PIRSF001438">
    <property type="entry name" value="4pyrrol_synth_OHMeBilane_synth"/>
    <property type="match status" value="1"/>
</dbReference>
<evidence type="ECO:0000256" key="6">
    <source>
        <dbReference type="ARBA" id="ARBA00023244"/>
    </source>
</evidence>
<dbReference type="InterPro" id="IPR000860">
    <property type="entry name" value="HemC"/>
</dbReference>
<evidence type="ECO:0000259" key="10">
    <source>
        <dbReference type="Pfam" id="PF03900"/>
    </source>
</evidence>
<reference evidence="12" key="1">
    <citation type="journal article" date="2019" name="Int. J. Syst. Evol. Microbiol.">
        <title>The Global Catalogue of Microorganisms (GCM) 10K type strain sequencing project: providing services to taxonomists for standard genome sequencing and annotation.</title>
        <authorList>
            <consortium name="The Broad Institute Genomics Platform"/>
            <consortium name="The Broad Institute Genome Sequencing Center for Infectious Disease"/>
            <person name="Wu L."/>
            <person name="Ma J."/>
        </authorList>
    </citation>
    <scope>NUCLEOTIDE SEQUENCE [LARGE SCALE GENOMIC DNA]</scope>
    <source>
        <strain evidence="12">JCM 4565</strain>
    </source>
</reference>
<feature type="domain" description="Porphobilinogen deaminase C-terminal" evidence="10">
    <location>
        <begin position="234"/>
        <end position="304"/>
    </location>
</feature>
<evidence type="ECO:0000259" key="9">
    <source>
        <dbReference type="Pfam" id="PF01379"/>
    </source>
</evidence>
<comment type="function">
    <text evidence="2">Tetrapolymerization of the monopyrrole PBG into the hydroxymethylbilane pre-uroporphyrinogen in several discrete steps.</text>
</comment>
<dbReference type="SUPFAM" id="SSF54782">
    <property type="entry name" value="Porphobilinogen deaminase (hydroxymethylbilane synthase), C-terminal domain"/>
    <property type="match status" value="1"/>
</dbReference>
<dbReference type="Pfam" id="PF03900">
    <property type="entry name" value="Porphobil_deamC"/>
    <property type="match status" value="1"/>
</dbReference>
<gene>
    <name evidence="11" type="primary">hemC_3</name>
    <name evidence="11" type="ORF">GCM10010319_68000</name>
</gene>
<dbReference type="EMBL" id="BAAABW010000040">
    <property type="protein sequence ID" value="GAA0379864.1"/>
    <property type="molecule type" value="Genomic_DNA"/>
</dbReference>
<protein>
    <recommendedName>
        <fullName evidence="4 8">Hydroxymethylbilane synthase</fullName>
        <ecNumber evidence="4 8">2.5.1.61</ecNumber>
    </recommendedName>
</protein>
<name>A0ABP3HTG2_9ACTN</name>
<keyword evidence="6" id="KW-0627">Porphyrin biosynthesis</keyword>
<evidence type="ECO:0000256" key="4">
    <source>
        <dbReference type="ARBA" id="ARBA00012655"/>
    </source>
</evidence>
<dbReference type="Proteomes" id="UP001500063">
    <property type="component" value="Unassembled WGS sequence"/>
</dbReference>
<proteinExistence type="inferred from homology"/>
<dbReference type="SUPFAM" id="SSF53850">
    <property type="entry name" value="Periplasmic binding protein-like II"/>
    <property type="match status" value="1"/>
</dbReference>
<dbReference type="PANTHER" id="PTHR11557:SF0">
    <property type="entry name" value="PORPHOBILINOGEN DEAMINASE"/>
    <property type="match status" value="1"/>
</dbReference>
<comment type="cofactor">
    <cofactor evidence="1">
        <name>dipyrromethane</name>
        <dbReference type="ChEBI" id="CHEBI:60342"/>
    </cofactor>
</comment>
<comment type="similarity">
    <text evidence="3">Belongs to the HMBS family.</text>
</comment>
<keyword evidence="5" id="KW-0808">Transferase</keyword>
<dbReference type="Pfam" id="PF01379">
    <property type="entry name" value="Porphobil_deam"/>
    <property type="match status" value="1"/>
</dbReference>
<evidence type="ECO:0000256" key="2">
    <source>
        <dbReference type="ARBA" id="ARBA00002869"/>
    </source>
</evidence>
<evidence type="ECO:0000313" key="11">
    <source>
        <dbReference type="EMBL" id="GAA0379864.1"/>
    </source>
</evidence>
<evidence type="ECO:0000256" key="5">
    <source>
        <dbReference type="ARBA" id="ARBA00022679"/>
    </source>
</evidence>
<evidence type="ECO:0000256" key="1">
    <source>
        <dbReference type="ARBA" id="ARBA00001916"/>
    </source>
</evidence>
<dbReference type="InterPro" id="IPR036803">
    <property type="entry name" value="Porphobilinogen_deaminase_C_sf"/>
</dbReference>
<dbReference type="PRINTS" id="PR00151">
    <property type="entry name" value="PORPHBDMNASE"/>
</dbReference>
<dbReference type="InterPro" id="IPR022419">
    <property type="entry name" value="Porphobilin_deaminase_cofac_BS"/>
</dbReference>